<sequence>MLGSVLSPKETDDTENRDRYEPKPFEKFRVP</sequence>
<dbReference type="AlphaFoldDB" id="A0AAE2MIR9"/>
<feature type="region of interest" description="Disordered" evidence="1">
    <location>
        <begin position="1"/>
        <end position="31"/>
    </location>
</feature>
<organism evidence="2 3">
    <name type="scientific">Rhizobium leguminosarum</name>
    <dbReference type="NCBI Taxonomy" id="384"/>
    <lineage>
        <taxon>Bacteria</taxon>
        <taxon>Pseudomonadati</taxon>
        <taxon>Pseudomonadota</taxon>
        <taxon>Alphaproteobacteria</taxon>
        <taxon>Hyphomicrobiales</taxon>
        <taxon>Rhizobiaceae</taxon>
        <taxon>Rhizobium/Agrobacterium group</taxon>
        <taxon>Rhizobium</taxon>
    </lineage>
</organism>
<accession>A0AAE2MIR9</accession>
<dbReference type="EMBL" id="JACIGO010000002">
    <property type="protein sequence ID" value="MBB4290213.1"/>
    <property type="molecule type" value="Genomic_DNA"/>
</dbReference>
<name>A0AAE2MIR9_RHILE</name>
<reference evidence="2 3" key="1">
    <citation type="submission" date="2020-08" db="EMBL/GenBank/DDBJ databases">
        <title>Genomic Encyclopedia of Type Strains, Phase IV (KMG-V): Genome sequencing to study the core and pangenomes of soil and plant-associated prokaryotes.</title>
        <authorList>
            <person name="Whitman W."/>
        </authorList>
    </citation>
    <scope>NUCLEOTIDE SEQUENCE [LARGE SCALE GENOMIC DNA]</scope>
    <source>
        <strain evidence="2 3">SEMIA 415</strain>
    </source>
</reference>
<dbReference type="Proteomes" id="UP000538507">
    <property type="component" value="Unassembled WGS sequence"/>
</dbReference>
<proteinExistence type="predicted"/>
<evidence type="ECO:0000256" key="1">
    <source>
        <dbReference type="SAM" id="MobiDB-lite"/>
    </source>
</evidence>
<gene>
    <name evidence="2" type="ORF">GGE16_002253</name>
</gene>
<evidence type="ECO:0000313" key="2">
    <source>
        <dbReference type="EMBL" id="MBB4290213.1"/>
    </source>
</evidence>
<protein>
    <submittedName>
        <fullName evidence="2">Uncharacterized protein</fullName>
    </submittedName>
</protein>
<feature type="compositionally biased region" description="Basic and acidic residues" evidence="1">
    <location>
        <begin position="9"/>
        <end position="31"/>
    </location>
</feature>
<comment type="caution">
    <text evidence="2">The sequence shown here is derived from an EMBL/GenBank/DDBJ whole genome shotgun (WGS) entry which is preliminary data.</text>
</comment>
<evidence type="ECO:0000313" key="3">
    <source>
        <dbReference type="Proteomes" id="UP000538507"/>
    </source>
</evidence>